<feature type="region of interest" description="Disordered" evidence="1">
    <location>
        <begin position="135"/>
        <end position="273"/>
    </location>
</feature>
<dbReference type="GO" id="GO:0006338">
    <property type="term" value="P:chromatin remodeling"/>
    <property type="evidence" value="ECO:0007669"/>
    <property type="project" value="InterPro"/>
</dbReference>
<sequence length="273" mass="29463">MTRRSLYRQSSRHSAGPVVIDVDEKVSHWSFEWSSPLLPQGQTNAQNQQGRQNSPHPRSTPQTGTTTPGGANADNGDANGSADKASAPVAPQTYPFKVRAWVQVDDASYTPVNDGPEDDVLDIEKFTIKPIVVPEPAPQEGALTAADIRGAVGGDAIPGMSAGQKSEGTEEGKETKEEPNTEAAQETKEEPKQDSNEEPKQDSNEEPKEGSKDEQKEEPKEQPKEDEIAETTESKQESNEPKEAEASATADNDQEMANEKPEADTDAVMENAP</sequence>
<dbReference type="InterPro" id="IPR018304">
    <property type="entry name" value="Rtt102"/>
</dbReference>
<dbReference type="Pfam" id="PF09510">
    <property type="entry name" value="Rtt102p"/>
    <property type="match status" value="1"/>
</dbReference>
<dbReference type="AlphaFoldDB" id="A0A060T6G1"/>
<proteinExistence type="predicted"/>
<dbReference type="Gene3D" id="6.20.420.10">
    <property type="match status" value="1"/>
</dbReference>
<protein>
    <submittedName>
        <fullName evidence="2">ARAD1C19668p</fullName>
    </submittedName>
</protein>
<name>A0A060T6G1_BLAAD</name>
<dbReference type="EMBL" id="HG937693">
    <property type="protein sequence ID" value="CDP34751.1"/>
    <property type="molecule type" value="Genomic_DNA"/>
</dbReference>
<reference evidence="2" key="2">
    <citation type="submission" date="2014-06" db="EMBL/GenBank/DDBJ databases">
        <title>The complete genome of Blastobotrys (Arxula) adeninivorans LS3 - a yeast of biotechnological interest.</title>
        <authorList>
            <person name="Kunze G."/>
            <person name="Gaillardin C."/>
            <person name="Czernicka M."/>
            <person name="Durrens P."/>
            <person name="Martin T."/>
            <person name="Boer E."/>
            <person name="Gabaldon T."/>
            <person name="Cruz J."/>
            <person name="Talla E."/>
            <person name="Marck C."/>
            <person name="Goffeau A."/>
            <person name="Barbe V."/>
            <person name="Baret P."/>
            <person name="Baronian K."/>
            <person name="Beier S."/>
            <person name="Bleykasten C."/>
            <person name="Bode R."/>
            <person name="Casaregola S."/>
            <person name="Despons L."/>
            <person name="Fairhead C."/>
            <person name="Giersberg M."/>
            <person name="Gierski P."/>
            <person name="Hahnel U."/>
            <person name="Hartmann A."/>
            <person name="Jankowska D."/>
            <person name="Jubin C."/>
            <person name="Jung P."/>
            <person name="Lafontaine I."/>
            <person name="Leh-Louis V."/>
            <person name="Lemaire M."/>
            <person name="Marcet-Houben M."/>
            <person name="Mascher M."/>
            <person name="Morel G."/>
            <person name="Richard G.-F."/>
            <person name="Riechen J."/>
            <person name="Sacerdot C."/>
            <person name="Sarkar A."/>
            <person name="Savel G."/>
            <person name="Schacherer J."/>
            <person name="Sherman D."/>
            <person name="Straub M.-L."/>
            <person name="Stein N."/>
            <person name="Thierry A."/>
            <person name="Trautwein-Schult A."/>
            <person name="Westhof E."/>
            <person name="Worch S."/>
            <person name="Dujon B."/>
            <person name="Souciet J.-L."/>
            <person name="Wincker P."/>
            <person name="Scholz U."/>
            <person name="Neuveglise N."/>
        </authorList>
    </citation>
    <scope>NUCLEOTIDE SEQUENCE</scope>
    <source>
        <strain evidence="2">LS3</strain>
    </source>
</reference>
<gene>
    <name evidence="2" type="ORF">GNLVRS02_ARAD1C19668g</name>
</gene>
<dbReference type="GO" id="GO:0016514">
    <property type="term" value="C:SWI/SNF complex"/>
    <property type="evidence" value="ECO:0007669"/>
    <property type="project" value="InterPro"/>
</dbReference>
<reference evidence="2" key="1">
    <citation type="submission" date="2014-02" db="EMBL/GenBank/DDBJ databases">
        <authorList>
            <person name="Genoscope - CEA"/>
        </authorList>
    </citation>
    <scope>NUCLEOTIDE SEQUENCE</scope>
    <source>
        <strain evidence="2">LS3</strain>
    </source>
</reference>
<feature type="region of interest" description="Disordered" evidence="1">
    <location>
        <begin position="33"/>
        <end position="89"/>
    </location>
</feature>
<feature type="compositionally biased region" description="Low complexity" evidence="1">
    <location>
        <begin position="60"/>
        <end position="83"/>
    </location>
</feature>
<evidence type="ECO:0000256" key="1">
    <source>
        <dbReference type="SAM" id="MobiDB-lite"/>
    </source>
</evidence>
<feature type="compositionally biased region" description="Polar residues" evidence="1">
    <location>
        <begin position="40"/>
        <end position="59"/>
    </location>
</feature>
<feature type="compositionally biased region" description="Basic and acidic residues" evidence="1">
    <location>
        <begin position="167"/>
        <end position="245"/>
    </location>
</feature>
<dbReference type="GO" id="GO:0016586">
    <property type="term" value="C:RSC-type complex"/>
    <property type="evidence" value="ECO:0007669"/>
    <property type="project" value="InterPro"/>
</dbReference>
<organism evidence="2">
    <name type="scientific">Blastobotrys adeninivorans</name>
    <name type="common">Yeast</name>
    <name type="synonym">Arxula adeninivorans</name>
    <dbReference type="NCBI Taxonomy" id="409370"/>
    <lineage>
        <taxon>Eukaryota</taxon>
        <taxon>Fungi</taxon>
        <taxon>Dikarya</taxon>
        <taxon>Ascomycota</taxon>
        <taxon>Saccharomycotina</taxon>
        <taxon>Dipodascomycetes</taxon>
        <taxon>Dipodascales</taxon>
        <taxon>Trichomonascaceae</taxon>
        <taxon>Blastobotrys</taxon>
    </lineage>
</organism>
<accession>A0A060T6G1</accession>
<evidence type="ECO:0000313" key="2">
    <source>
        <dbReference type="EMBL" id="CDP34751.1"/>
    </source>
</evidence>